<dbReference type="InterPro" id="IPR046357">
    <property type="entry name" value="PPIase_dom_sf"/>
</dbReference>
<keyword evidence="11" id="KW-1185">Reference proteome</keyword>
<evidence type="ECO:0000256" key="4">
    <source>
        <dbReference type="ARBA" id="ARBA00030273"/>
    </source>
</evidence>
<evidence type="ECO:0000259" key="9">
    <source>
        <dbReference type="Pfam" id="PF01625"/>
    </source>
</evidence>
<sequence length="381" mass="42279">MCQVLRKSSNSYDNDELRAEEPCHCSSCATTAPPRVVSVGDIVTIDLTMTPENGLVPEPLFDRSGKISFIVGWGNYLPALHELVQNKAVGDQVQHVSIDAGWGKRNEDLVMELPKSKLRRFLQKDGSLPPVGTVLKLQGGIQLAVLQVNEEQQTVIVDANPPLAGASYDCSFTVLSIDDALSLEDVPDNNNNKYQISTWALGCFWGGELAFMRVPGVVGTRVGYTQGTVSNPTYEDVCTGKTRHREAIMVVYDSTVVSYNQLMRVALERLAATNPNPSKNNGSNIPEDDDDMFGNLFAEEDDQQEQDNKTTNQQYRHGFYYHSEKQRSIAQQELNSGNNIYDIELKQAAVFYQAEETHQQYLLKGGQSARKGAKETIRCFG</sequence>
<keyword evidence="3" id="KW-0560">Oxidoreductase</keyword>
<dbReference type="GO" id="GO:0034599">
    <property type="term" value="P:cellular response to oxidative stress"/>
    <property type="evidence" value="ECO:0007669"/>
    <property type="project" value="TreeGrafter"/>
</dbReference>
<dbReference type="InterPro" id="IPR002569">
    <property type="entry name" value="Met_Sox_Rdtase_MsrA_dom"/>
</dbReference>
<evidence type="ECO:0000256" key="3">
    <source>
        <dbReference type="ARBA" id="ARBA00023002"/>
    </source>
</evidence>
<dbReference type="GO" id="GO:0008113">
    <property type="term" value="F:peptide-methionine (S)-S-oxide reductase activity"/>
    <property type="evidence" value="ECO:0007669"/>
    <property type="project" value="UniProtKB-EC"/>
</dbReference>
<feature type="compositionally biased region" description="Polar residues" evidence="8">
    <location>
        <begin position="273"/>
        <end position="284"/>
    </location>
</feature>
<dbReference type="GO" id="GO:0003755">
    <property type="term" value="F:peptidyl-prolyl cis-trans isomerase activity"/>
    <property type="evidence" value="ECO:0007669"/>
    <property type="project" value="InterPro"/>
</dbReference>
<dbReference type="EC" id="1.8.4.11" evidence="2"/>
<organism evidence="10 11">
    <name type="scientific">Seminavis robusta</name>
    <dbReference type="NCBI Taxonomy" id="568900"/>
    <lineage>
        <taxon>Eukaryota</taxon>
        <taxon>Sar</taxon>
        <taxon>Stramenopiles</taxon>
        <taxon>Ochrophyta</taxon>
        <taxon>Bacillariophyta</taxon>
        <taxon>Bacillariophyceae</taxon>
        <taxon>Bacillariophycidae</taxon>
        <taxon>Naviculales</taxon>
        <taxon>Naviculaceae</taxon>
        <taxon>Seminavis</taxon>
    </lineage>
</organism>
<dbReference type="InterPro" id="IPR050162">
    <property type="entry name" value="MsrA_MetSO_reductase"/>
</dbReference>
<dbReference type="PANTHER" id="PTHR42799">
    <property type="entry name" value="MITOCHONDRIAL PEPTIDE METHIONINE SULFOXIDE REDUCTASE"/>
    <property type="match status" value="1"/>
</dbReference>
<evidence type="ECO:0000256" key="1">
    <source>
        <dbReference type="ARBA" id="ARBA00005591"/>
    </source>
</evidence>
<dbReference type="Proteomes" id="UP001153069">
    <property type="component" value="Unassembled WGS sequence"/>
</dbReference>
<dbReference type="InterPro" id="IPR036509">
    <property type="entry name" value="Met_Sox_Rdtase_MsrA_sf"/>
</dbReference>
<evidence type="ECO:0000256" key="6">
    <source>
        <dbReference type="ARBA" id="ARBA00047806"/>
    </source>
</evidence>
<dbReference type="PANTHER" id="PTHR42799:SF2">
    <property type="entry name" value="MITOCHONDRIAL PEPTIDE METHIONINE SULFOXIDE REDUCTASE"/>
    <property type="match status" value="1"/>
</dbReference>
<accession>A0A9N8ET76</accession>
<evidence type="ECO:0000313" key="10">
    <source>
        <dbReference type="EMBL" id="CAB9526742.1"/>
    </source>
</evidence>
<comment type="caution">
    <text evidence="10">The sequence shown here is derived from an EMBL/GenBank/DDBJ whole genome shotgun (WGS) entry which is preliminary data.</text>
</comment>
<proteinExistence type="inferred from homology"/>
<dbReference type="Pfam" id="PF01625">
    <property type="entry name" value="PMSR"/>
    <property type="match status" value="2"/>
</dbReference>
<dbReference type="OrthoDB" id="77405at2759"/>
<comment type="catalytic activity">
    <reaction evidence="6">
        <text>L-methionyl-[protein] + [thioredoxin]-disulfide + H2O = L-methionyl-(S)-S-oxide-[protein] + [thioredoxin]-dithiol</text>
        <dbReference type="Rhea" id="RHEA:14217"/>
        <dbReference type="Rhea" id="RHEA-COMP:10698"/>
        <dbReference type="Rhea" id="RHEA-COMP:10700"/>
        <dbReference type="Rhea" id="RHEA-COMP:12313"/>
        <dbReference type="Rhea" id="RHEA-COMP:12315"/>
        <dbReference type="ChEBI" id="CHEBI:15377"/>
        <dbReference type="ChEBI" id="CHEBI:16044"/>
        <dbReference type="ChEBI" id="CHEBI:29950"/>
        <dbReference type="ChEBI" id="CHEBI:44120"/>
        <dbReference type="ChEBI" id="CHEBI:50058"/>
        <dbReference type="EC" id="1.8.4.11"/>
    </reaction>
</comment>
<name>A0A9N8ET76_9STRA</name>
<evidence type="ECO:0000256" key="8">
    <source>
        <dbReference type="SAM" id="MobiDB-lite"/>
    </source>
</evidence>
<dbReference type="SUPFAM" id="SSF54534">
    <property type="entry name" value="FKBP-like"/>
    <property type="match status" value="1"/>
</dbReference>
<dbReference type="SUPFAM" id="SSF55068">
    <property type="entry name" value="Peptide methionine sulfoxide reductase"/>
    <property type="match status" value="2"/>
</dbReference>
<reference evidence="10" key="1">
    <citation type="submission" date="2020-06" db="EMBL/GenBank/DDBJ databases">
        <authorList>
            <consortium name="Plant Systems Biology data submission"/>
        </authorList>
    </citation>
    <scope>NUCLEOTIDE SEQUENCE</scope>
    <source>
        <strain evidence="10">D6</strain>
    </source>
</reference>
<dbReference type="AlphaFoldDB" id="A0A9N8ET76"/>
<feature type="domain" description="Peptide methionine sulphoxide reductase MsrA" evidence="9">
    <location>
        <begin position="303"/>
        <end position="365"/>
    </location>
</feature>
<evidence type="ECO:0000313" key="11">
    <source>
        <dbReference type="Proteomes" id="UP001153069"/>
    </source>
</evidence>
<protein>
    <recommendedName>
        <fullName evidence="2">peptide-methionine (S)-S-oxide reductase</fullName>
        <ecNumber evidence="2">1.8.4.11</ecNumber>
    </recommendedName>
    <alternativeName>
        <fullName evidence="5">Peptide-methionine (S)-S-oxide reductase</fullName>
    </alternativeName>
    <alternativeName>
        <fullName evidence="4">Protein-methionine-S-oxide reductase</fullName>
    </alternativeName>
</protein>
<evidence type="ECO:0000256" key="7">
    <source>
        <dbReference type="ARBA" id="ARBA00048782"/>
    </source>
</evidence>
<dbReference type="Gene3D" id="3.10.50.40">
    <property type="match status" value="1"/>
</dbReference>
<dbReference type="GO" id="GO:0005737">
    <property type="term" value="C:cytoplasm"/>
    <property type="evidence" value="ECO:0007669"/>
    <property type="project" value="TreeGrafter"/>
</dbReference>
<feature type="region of interest" description="Disordered" evidence="8">
    <location>
        <begin position="273"/>
        <end position="293"/>
    </location>
</feature>
<feature type="domain" description="Peptide methionine sulphoxide reductase MsrA" evidence="9">
    <location>
        <begin position="198"/>
        <end position="277"/>
    </location>
</feature>
<evidence type="ECO:0000256" key="2">
    <source>
        <dbReference type="ARBA" id="ARBA00012502"/>
    </source>
</evidence>
<comment type="similarity">
    <text evidence="1">Belongs to the MsrA Met sulfoxide reductase family.</text>
</comment>
<dbReference type="EMBL" id="CAICTM010001878">
    <property type="protein sequence ID" value="CAB9526742.1"/>
    <property type="molecule type" value="Genomic_DNA"/>
</dbReference>
<comment type="catalytic activity">
    <reaction evidence="7">
        <text>[thioredoxin]-disulfide + L-methionine + H2O = L-methionine (S)-S-oxide + [thioredoxin]-dithiol</text>
        <dbReference type="Rhea" id="RHEA:19993"/>
        <dbReference type="Rhea" id="RHEA-COMP:10698"/>
        <dbReference type="Rhea" id="RHEA-COMP:10700"/>
        <dbReference type="ChEBI" id="CHEBI:15377"/>
        <dbReference type="ChEBI" id="CHEBI:29950"/>
        <dbReference type="ChEBI" id="CHEBI:50058"/>
        <dbReference type="ChEBI" id="CHEBI:57844"/>
        <dbReference type="ChEBI" id="CHEBI:58772"/>
        <dbReference type="EC" id="1.8.4.11"/>
    </reaction>
</comment>
<dbReference type="Gene3D" id="3.30.1060.10">
    <property type="entry name" value="Peptide methionine sulphoxide reductase MsrA"/>
    <property type="match status" value="1"/>
</dbReference>
<gene>
    <name evidence="10" type="ORF">SEMRO_1880_G303230.1</name>
</gene>
<dbReference type="HAMAP" id="MF_01401">
    <property type="entry name" value="MsrA"/>
    <property type="match status" value="1"/>
</dbReference>
<evidence type="ECO:0000256" key="5">
    <source>
        <dbReference type="ARBA" id="ARBA00030643"/>
    </source>
</evidence>